<keyword evidence="3 10" id="KW-0645">Protease</keyword>
<comment type="caution">
    <text evidence="10">The sequence shown here is derived from an EMBL/GenBank/DDBJ whole genome shotgun (WGS) entry which is preliminary data.</text>
</comment>
<dbReference type="Pfam" id="PF01431">
    <property type="entry name" value="Peptidase_M13"/>
    <property type="match status" value="1"/>
</dbReference>
<dbReference type="SUPFAM" id="SSF55486">
    <property type="entry name" value="Metalloproteases ('zincins'), catalytic domain"/>
    <property type="match status" value="1"/>
</dbReference>
<organism evidence="10">
    <name type="scientific">mine drainage metagenome</name>
    <dbReference type="NCBI Taxonomy" id="410659"/>
    <lineage>
        <taxon>unclassified sequences</taxon>
        <taxon>metagenomes</taxon>
        <taxon>ecological metagenomes</taxon>
    </lineage>
</organism>
<evidence type="ECO:0000256" key="1">
    <source>
        <dbReference type="ARBA" id="ARBA00001947"/>
    </source>
</evidence>
<dbReference type="InterPro" id="IPR024079">
    <property type="entry name" value="MetalloPept_cat_dom_sf"/>
</dbReference>
<feature type="domain" description="Peptidase M13 N-terminal" evidence="9">
    <location>
        <begin position="1"/>
        <end position="69"/>
    </location>
</feature>
<dbReference type="EMBL" id="AUZZ01003204">
    <property type="protein sequence ID" value="EQD57592.1"/>
    <property type="molecule type" value="Genomic_DNA"/>
</dbReference>
<feature type="non-terminal residue" evidence="10">
    <location>
        <position position="165"/>
    </location>
</feature>
<proteinExistence type="inferred from homology"/>
<dbReference type="PANTHER" id="PTHR11733:SF167">
    <property type="entry name" value="FI17812P1-RELATED"/>
    <property type="match status" value="1"/>
</dbReference>
<dbReference type="InterPro" id="IPR000718">
    <property type="entry name" value="Peptidase_M13"/>
</dbReference>
<reference evidence="10" key="1">
    <citation type="submission" date="2013-08" db="EMBL/GenBank/DDBJ databases">
        <authorList>
            <person name="Mendez C."/>
            <person name="Richter M."/>
            <person name="Ferrer M."/>
            <person name="Sanchez J."/>
        </authorList>
    </citation>
    <scope>NUCLEOTIDE SEQUENCE</scope>
</reference>
<dbReference type="InterPro" id="IPR018497">
    <property type="entry name" value="Peptidase_M13_C"/>
</dbReference>
<dbReference type="GO" id="GO:0005886">
    <property type="term" value="C:plasma membrane"/>
    <property type="evidence" value="ECO:0007669"/>
    <property type="project" value="TreeGrafter"/>
</dbReference>
<dbReference type="PROSITE" id="PS51885">
    <property type="entry name" value="NEPRILYSIN"/>
    <property type="match status" value="1"/>
</dbReference>
<accession>T1AJW5</accession>
<evidence type="ECO:0000256" key="7">
    <source>
        <dbReference type="ARBA" id="ARBA00023049"/>
    </source>
</evidence>
<keyword evidence="5" id="KW-0378">Hydrolase</keyword>
<keyword evidence="6" id="KW-0862">Zinc</keyword>
<evidence type="ECO:0000256" key="5">
    <source>
        <dbReference type="ARBA" id="ARBA00022801"/>
    </source>
</evidence>
<dbReference type="PRINTS" id="PR00786">
    <property type="entry name" value="NEPRILYSIN"/>
</dbReference>
<evidence type="ECO:0000256" key="3">
    <source>
        <dbReference type="ARBA" id="ARBA00022670"/>
    </source>
</evidence>
<evidence type="ECO:0000256" key="6">
    <source>
        <dbReference type="ARBA" id="ARBA00022833"/>
    </source>
</evidence>
<dbReference type="CDD" id="cd08662">
    <property type="entry name" value="M13"/>
    <property type="match status" value="1"/>
</dbReference>
<dbReference type="GO" id="GO:0016485">
    <property type="term" value="P:protein processing"/>
    <property type="evidence" value="ECO:0007669"/>
    <property type="project" value="TreeGrafter"/>
</dbReference>
<evidence type="ECO:0000256" key="2">
    <source>
        <dbReference type="ARBA" id="ARBA00007357"/>
    </source>
</evidence>
<feature type="domain" description="Peptidase M13 C-terminal" evidence="8">
    <location>
        <begin position="121"/>
        <end position="165"/>
    </location>
</feature>
<dbReference type="GO" id="GO:0046872">
    <property type="term" value="F:metal ion binding"/>
    <property type="evidence" value="ECO:0007669"/>
    <property type="project" value="UniProtKB-KW"/>
</dbReference>
<evidence type="ECO:0000259" key="9">
    <source>
        <dbReference type="Pfam" id="PF05649"/>
    </source>
</evidence>
<dbReference type="Gene3D" id="3.40.390.10">
    <property type="entry name" value="Collagenase (Catalytic Domain)"/>
    <property type="match status" value="1"/>
</dbReference>
<reference evidence="10" key="2">
    <citation type="journal article" date="2014" name="ISME J.">
        <title>Microbial stratification in low pH oxic and suboxic macroscopic growths along an acid mine drainage.</title>
        <authorList>
            <person name="Mendez-Garcia C."/>
            <person name="Mesa V."/>
            <person name="Sprenger R.R."/>
            <person name="Richter M."/>
            <person name="Diez M.S."/>
            <person name="Solano J."/>
            <person name="Bargiela R."/>
            <person name="Golyshina O.V."/>
            <person name="Manteca A."/>
            <person name="Ramos J.L."/>
            <person name="Gallego J.R."/>
            <person name="Llorente I."/>
            <person name="Martins Dos Santos V.A."/>
            <person name="Jensen O.N."/>
            <person name="Pelaez A.I."/>
            <person name="Sanchez J."/>
            <person name="Ferrer M."/>
        </authorList>
    </citation>
    <scope>NUCLEOTIDE SEQUENCE</scope>
</reference>
<dbReference type="InterPro" id="IPR008753">
    <property type="entry name" value="Peptidase_M13_N"/>
</dbReference>
<gene>
    <name evidence="10" type="ORF">B2A_04729</name>
</gene>
<dbReference type="PANTHER" id="PTHR11733">
    <property type="entry name" value="ZINC METALLOPROTEASE FAMILY M13 NEPRILYSIN-RELATED"/>
    <property type="match status" value="1"/>
</dbReference>
<dbReference type="Pfam" id="PF05649">
    <property type="entry name" value="Peptidase_M13_N"/>
    <property type="match status" value="1"/>
</dbReference>
<comment type="similarity">
    <text evidence="2">Belongs to the peptidase M13 family.</text>
</comment>
<evidence type="ECO:0000256" key="4">
    <source>
        <dbReference type="ARBA" id="ARBA00022723"/>
    </source>
</evidence>
<protein>
    <submittedName>
        <fullName evidence="10">Zinc metalloprotease</fullName>
    </submittedName>
</protein>
<name>T1AJW5_9ZZZZ</name>
<dbReference type="GO" id="GO:0004222">
    <property type="term" value="F:metalloendopeptidase activity"/>
    <property type="evidence" value="ECO:0007669"/>
    <property type="project" value="InterPro"/>
</dbReference>
<keyword evidence="4" id="KW-0479">Metal-binding</keyword>
<evidence type="ECO:0000313" key="10">
    <source>
        <dbReference type="EMBL" id="EQD57592.1"/>
    </source>
</evidence>
<sequence length="165" mass="18739">MDSMIGEALGELYVKRNFDAETRKKAEQLVSDIRASFKERLGNVSWMTPQTKKRALDKLNAITQKIGYPEKFRDYSKLAIKSNDALGNFQRSYAFELDRDISRIGKKVDKKEWGMTPPTVNAYYNPSMNEIVFPAGIFQPPFFDPNMDDAVNYAAIGGVIGHEMT</sequence>
<comment type="cofactor">
    <cofactor evidence="1">
        <name>Zn(2+)</name>
        <dbReference type="ChEBI" id="CHEBI:29105"/>
    </cofactor>
</comment>
<dbReference type="AlphaFoldDB" id="T1AJW5"/>
<keyword evidence="7 10" id="KW-0482">Metalloprotease</keyword>
<evidence type="ECO:0000259" key="8">
    <source>
        <dbReference type="Pfam" id="PF01431"/>
    </source>
</evidence>